<dbReference type="KEGG" id="mrr:Moror_12986"/>
<evidence type="ECO:0000313" key="4">
    <source>
        <dbReference type="EMBL" id="ESK93914.1"/>
    </source>
</evidence>
<reference evidence="4 5" key="1">
    <citation type="journal article" date="2014" name="BMC Genomics">
        <title>Genome and secretome analysis of the hemibiotrophic fungal pathogen, Moniliophthora roreri, which causes frosty pod rot disease of cacao: mechanisms of the biotrophic and necrotrophic phases.</title>
        <authorList>
            <person name="Meinhardt L.W."/>
            <person name="Costa G.G.L."/>
            <person name="Thomazella D.P.T."/>
            <person name="Teixeira P.J.P.L."/>
            <person name="Carazzolle M.F."/>
            <person name="Schuster S.C."/>
            <person name="Carlson J.E."/>
            <person name="Guiltinan M.J."/>
            <person name="Mieczkowski P."/>
            <person name="Farmer A."/>
            <person name="Ramaraj T."/>
            <person name="Crozier J."/>
            <person name="Davis R.E."/>
            <person name="Shao J."/>
            <person name="Melnick R.L."/>
            <person name="Pereira G.A.G."/>
            <person name="Bailey B.A."/>
        </authorList>
    </citation>
    <scope>NUCLEOTIDE SEQUENCE [LARGE SCALE GENOMIC DNA]</scope>
    <source>
        <strain evidence="4 5">MCA 2997</strain>
    </source>
</reference>
<evidence type="ECO:0000256" key="2">
    <source>
        <dbReference type="ARBA" id="ARBA00022857"/>
    </source>
</evidence>
<sequence length="337" mass="36813">MLRTAQTILSRSNRIQTPRRLLPSINAYLIPASFSTTSPYRDASKQSASPMAPLGVAAASRAMVDPSVAVKPKIFDEFRLDGRVAMVSGGNRGIGLEMALTLCEAGARAVYCLDIAEAPSEDWLACKKFVERLENGSRLEYITVDVTKQKEMWKRAEEIGDKEGRMDVCVAAAGVLKGDMDCLEYPEELFKEVIDINVNGCMFTAQAAGRQMKRFGNKGSIILIASMSGSITNRDDAWISYNSSKSAVIQMARSLACELGRDGIRVNSLSPGHIYTKLTAKFLDTDPTLLKRWSSLNPLGRLARPDEMRGVIAWLASDASSYCTGSDILVNGGQHAW</sequence>
<dbReference type="EMBL" id="AWSO01000164">
    <property type="protein sequence ID" value="ESK93914.1"/>
    <property type="molecule type" value="Genomic_DNA"/>
</dbReference>
<comment type="caution">
    <text evidence="4">The sequence shown here is derived from an EMBL/GenBank/DDBJ whole genome shotgun (WGS) entry which is preliminary data.</text>
</comment>
<name>V2YQG3_MONRO</name>
<evidence type="ECO:0000256" key="3">
    <source>
        <dbReference type="ARBA" id="ARBA00023002"/>
    </source>
</evidence>
<dbReference type="GO" id="GO:0050664">
    <property type="term" value="F:oxidoreductase activity, acting on NAD(P)H, oxygen as acceptor"/>
    <property type="evidence" value="ECO:0007669"/>
    <property type="project" value="TreeGrafter"/>
</dbReference>
<dbReference type="FunFam" id="3.40.50.720:FF:000245">
    <property type="entry name" value="Short chain dehydrogenase, putative"/>
    <property type="match status" value="1"/>
</dbReference>
<dbReference type="Pfam" id="PF13561">
    <property type="entry name" value="adh_short_C2"/>
    <property type="match status" value="1"/>
</dbReference>
<dbReference type="HOGENOM" id="CLU_010194_1_1_1"/>
<dbReference type="InterPro" id="IPR002347">
    <property type="entry name" value="SDR_fam"/>
</dbReference>
<dbReference type="OrthoDB" id="1669814at2759"/>
<keyword evidence="3" id="KW-0560">Oxidoreductase</keyword>
<dbReference type="PRINTS" id="PR00080">
    <property type="entry name" value="SDRFAMILY"/>
</dbReference>
<gene>
    <name evidence="4" type="ORF">Moror_12986</name>
</gene>
<dbReference type="PANTHER" id="PTHR43008:SF4">
    <property type="entry name" value="CHAIN DEHYDROGENASE, PUTATIVE (AFU_ORTHOLOGUE AFUA_4G08710)-RELATED"/>
    <property type="match status" value="1"/>
</dbReference>
<dbReference type="SUPFAM" id="SSF51735">
    <property type="entry name" value="NAD(P)-binding Rossmann-fold domains"/>
    <property type="match status" value="1"/>
</dbReference>
<dbReference type="GO" id="GO:0016616">
    <property type="term" value="F:oxidoreductase activity, acting on the CH-OH group of donors, NAD or NADP as acceptor"/>
    <property type="evidence" value="ECO:0007669"/>
    <property type="project" value="UniProtKB-ARBA"/>
</dbReference>
<accession>V2YQG3</accession>
<dbReference type="PANTHER" id="PTHR43008">
    <property type="entry name" value="BENZIL REDUCTASE"/>
    <property type="match status" value="1"/>
</dbReference>
<dbReference type="Gene3D" id="3.40.50.720">
    <property type="entry name" value="NAD(P)-binding Rossmann-like Domain"/>
    <property type="match status" value="1"/>
</dbReference>
<comment type="similarity">
    <text evidence="1">Belongs to the short-chain dehydrogenases/reductases (SDR) family.</text>
</comment>
<organism evidence="4 5">
    <name type="scientific">Moniliophthora roreri (strain MCA 2997)</name>
    <name type="common">Cocoa frosty pod rot fungus</name>
    <name type="synonym">Crinipellis roreri</name>
    <dbReference type="NCBI Taxonomy" id="1381753"/>
    <lineage>
        <taxon>Eukaryota</taxon>
        <taxon>Fungi</taxon>
        <taxon>Dikarya</taxon>
        <taxon>Basidiomycota</taxon>
        <taxon>Agaricomycotina</taxon>
        <taxon>Agaricomycetes</taxon>
        <taxon>Agaricomycetidae</taxon>
        <taxon>Agaricales</taxon>
        <taxon>Marasmiineae</taxon>
        <taxon>Marasmiaceae</taxon>
        <taxon>Moniliophthora</taxon>
    </lineage>
</organism>
<evidence type="ECO:0000256" key="1">
    <source>
        <dbReference type="ARBA" id="ARBA00006484"/>
    </source>
</evidence>
<dbReference type="Proteomes" id="UP000017559">
    <property type="component" value="Unassembled WGS sequence"/>
</dbReference>
<dbReference type="InterPro" id="IPR036291">
    <property type="entry name" value="NAD(P)-bd_dom_sf"/>
</dbReference>
<keyword evidence="5" id="KW-1185">Reference proteome</keyword>
<dbReference type="PROSITE" id="PS00061">
    <property type="entry name" value="ADH_SHORT"/>
    <property type="match status" value="1"/>
</dbReference>
<dbReference type="InterPro" id="IPR020904">
    <property type="entry name" value="Sc_DH/Rdtase_CS"/>
</dbReference>
<evidence type="ECO:0000313" key="5">
    <source>
        <dbReference type="Proteomes" id="UP000017559"/>
    </source>
</evidence>
<protein>
    <submittedName>
        <fullName evidence="4">Sorbose reductase sou1</fullName>
    </submittedName>
</protein>
<keyword evidence="2" id="KW-0521">NADP</keyword>
<dbReference type="PRINTS" id="PR00081">
    <property type="entry name" value="GDHRDH"/>
</dbReference>
<proteinExistence type="inferred from homology"/>
<dbReference type="AlphaFoldDB" id="V2YQG3"/>